<dbReference type="WBParaSite" id="SMTH1_61250.1">
    <property type="protein sequence ID" value="SMTH1_61250.1"/>
    <property type="gene ID" value="SMTH1_61250"/>
</dbReference>
<evidence type="ECO:0000256" key="1">
    <source>
        <dbReference type="SAM" id="Coils"/>
    </source>
</evidence>
<dbReference type="AlphaFoldDB" id="A0AA85BMZ7"/>
<evidence type="ECO:0000313" key="3">
    <source>
        <dbReference type="WBParaSite" id="SMTH1_61250.1"/>
    </source>
</evidence>
<evidence type="ECO:0000313" key="2">
    <source>
        <dbReference type="Proteomes" id="UP000050791"/>
    </source>
</evidence>
<name>A0AA85BMZ7_9TREM</name>
<keyword evidence="1" id="KW-0175">Coiled coil</keyword>
<dbReference type="Proteomes" id="UP000050791">
    <property type="component" value="Unassembled WGS sequence"/>
</dbReference>
<reference evidence="3" key="1">
    <citation type="submission" date="2023-11" db="UniProtKB">
        <authorList>
            <consortium name="WormBaseParasite"/>
        </authorList>
    </citation>
    <scope>IDENTIFICATION</scope>
</reference>
<accession>A0AA85BMZ7</accession>
<proteinExistence type="predicted"/>
<feature type="coiled-coil region" evidence="1">
    <location>
        <begin position="51"/>
        <end position="78"/>
    </location>
</feature>
<protein>
    <submittedName>
        <fullName evidence="3">PDZ domain-containing protein</fullName>
    </submittedName>
</protein>
<organism evidence="2 3">
    <name type="scientific">Schistosoma mattheei</name>
    <dbReference type="NCBI Taxonomy" id="31246"/>
    <lineage>
        <taxon>Eukaryota</taxon>
        <taxon>Metazoa</taxon>
        <taxon>Spiralia</taxon>
        <taxon>Lophotrochozoa</taxon>
        <taxon>Platyhelminthes</taxon>
        <taxon>Trematoda</taxon>
        <taxon>Digenea</taxon>
        <taxon>Strigeidida</taxon>
        <taxon>Schistosomatoidea</taxon>
        <taxon>Schistosomatidae</taxon>
        <taxon>Schistosoma</taxon>
    </lineage>
</organism>
<dbReference type="SUPFAM" id="SSF50156">
    <property type="entry name" value="PDZ domain-like"/>
    <property type="match status" value="1"/>
</dbReference>
<sequence>MNESNILYHRPLYPRMGVQHIHKEFIKLGTKFENENSTIIMKNYNSNKFLKKNSISLIEQQKKENNKLQEKLKTMKNGQILLNTIMPTTRQPIKAKHILRNQDISELNTSMRNEQNPCNSSITDDVVHSSSIASSPTDLCSRQTIKICPNPDIQRRVSTDGVSLTKSPRFTDLSWSNDKSTPAKRQNIEHSCIPPDVDLSNRNDQLSEHSLNFSINQVPTSDYASMNSLNTNSCLSSSQSSLKKQTVSLKRRSRWSIDITKRSTRRSSTGSLKVKQLDIEQNNKNLNVKDTILESKLERSDLFKVIRRSARRTLSSLCNVLRYSNPNLATALNNSNINDHYTSSDPVQFDEHRIDTSLSTQSVEVNDLVKENIHNSLNSQNNTVLSRFVTLTRPDLDEPFGLFVIKSEKGYRITRLSERFIQNNPTNQISIGDEIIQVNKIDSIKFTIHELQELFQKSQTLLLTIIHPLH</sequence>
<dbReference type="InterPro" id="IPR036034">
    <property type="entry name" value="PDZ_sf"/>
</dbReference>